<dbReference type="EMBL" id="CP018477">
    <property type="protein sequence ID" value="ASV73491.1"/>
    <property type="molecule type" value="Genomic_DNA"/>
</dbReference>
<evidence type="ECO:0000313" key="2">
    <source>
        <dbReference type="Proteomes" id="UP000215086"/>
    </source>
</evidence>
<dbReference type="Proteomes" id="UP000215086">
    <property type="component" value="Chromosome"/>
</dbReference>
<proteinExistence type="predicted"/>
<dbReference type="AlphaFoldDB" id="A0A286RBZ3"/>
<accession>A0A286RBZ3</accession>
<dbReference type="KEGG" id="ttf:THTE_0889"/>
<keyword evidence="2" id="KW-1185">Reference proteome</keyword>
<gene>
    <name evidence="1" type="ORF">THTE_0889</name>
</gene>
<evidence type="ECO:0000313" key="1">
    <source>
        <dbReference type="EMBL" id="ASV73491.1"/>
    </source>
</evidence>
<reference evidence="1 2" key="1">
    <citation type="journal article" name="Front. Microbiol.">
        <title>Sugar Metabolism of the First Thermophilic Planctomycete Thermogutta terrifontis: Comparative Genomic and Transcriptomic Approaches.</title>
        <authorList>
            <person name="Elcheninov A.G."/>
            <person name="Menzel P."/>
            <person name="Gudbergsdottir S.R."/>
            <person name="Slesarev A.I."/>
            <person name="Kadnikov V.V."/>
            <person name="Krogh A."/>
            <person name="Bonch-Osmolovskaya E.A."/>
            <person name="Peng X."/>
            <person name="Kublanov I.V."/>
        </authorList>
    </citation>
    <scope>NUCLEOTIDE SEQUENCE [LARGE SCALE GENOMIC DNA]</scope>
    <source>
        <strain evidence="1 2">R1</strain>
    </source>
</reference>
<sequence length="39" mass="4351">MSAPRTPQPAIFGFHPSPKRWLDENCVVEGQNPGWLTAD</sequence>
<protein>
    <submittedName>
        <fullName evidence="1">Uncharacterized protein</fullName>
    </submittedName>
</protein>
<organism evidence="1 2">
    <name type="scientific">Thermogutta terrifontis</name>
    <dbReference type="NCBI Taxonomy" id="1331910"/>
    <lineage>
        <taxon>Bacteria</taxon>
        <taxon>Pseudomonadati</taxon>
        <taxon>Planctomycetota</taxon>
        <taxon>Planctomycetia</taxon>
        <taxon>Pirellulales</taxon>
        <taxon>Thermoguttaceae</taxon>
        <taxon>Thermogutta</taxon>
    </lineage>
</organism>
<name>A0A286RBZ3_9BACT</name>